<name>A0A8I1GBT3_9HYPH</name>
<keyword evidence="5" id="KW-1185">Reference proteome</keyword>
<dbReference type="SUPFAM" id="SSF54637">
    <property type="entry name" value="Thioesterase/thiol ester dehydrase-isomerase"/>
    <property type="match status" value="1"/>
</dbReference>
<dbReference type="Gene3D" id="3.10.129.10">
    <property type="entry name" value="Hotdog Thioesterase"/>
    <property type="match status" value="1"/>
</dbReference>
<dbReference type="InterPro" id="IPR029069">
    <property type="entry name" value="HotDog_dom_sf"/>
</dbReference>
<evidence type="ECO:0000313" key="5">
    <source>
        <dbReference type="Proteomes" id="UP000623250"/>
    </source>
</evidence>
<dbReference type="Proteomes" id="UP000623250">
    <property type="component" value="Unassembled WGS sequence"/>
</dbReference>
<feature type="region of interest" description="Disordered" evidence="3">
    <location>
        <begin position="1"/>
        <end position="23"/>
    </location>
</feature>
<dbReference type="GO" id="GO:0047617">
    <property type="term" value="F:fatty acyl-CoA hydrolase activity"/>
    <property type="evidence" value="ECO:0007669"/>
    <property type="project" value="TreeGrafter"/>
</dbReference>
<dbReference type="InterPro" id="IPR006684">
    <property type="entry name" value="YbgC/YbaW"/>
</dbReference>
<dbReference type="Pfam" id="PF13279">
    <property type="entry name" value="4HBT_2"/>
    <property type="match status" value="1"/>
</dbReference>
<dbReference type="PANTHER" id="PTHR31793">
    <property type="entry name" value="4-HYDROXYBENZOYL-COA THIOESTERASE FAMILY MEMBER"/>
    <property type="match status" value="1"/>
</dbReference>
<reference evidence="4 5" key="1">
    <citation type="submission" date="2020-12" db="EMBL/GenBank/DDBJ databases">
        <title>Revised draft genomes of Rhodomicrobium vannielii ATCC 17100 and Rhodomicrobium udaipurense JA643.</title>
        <authorList>
            <person name="Conners E.M."/>
            <person name="Davenport E.J."/>
            <person name="Bose A."/>
        </authorList>
    </citation>
    <scope>NUCLEOTIDE SEQUENCE [LARGE SCALE GENOMIC DNA]</scope>
    <source>
        <strain evidence="4 5">JA643</strain>
    </source>
</reference>
<dbReference type="InterPro" id="IPR050563">
    <property type="entry name" value="4-hydroxybenzoyl-CoA_TE"/>
</dbReference>
<organism evidence="4 5">
    <name type="scientific">Rhodomicrobium udaipurense</name>
    <dbReference type="NCBI Taxonomy" id="1202716"/>
    <lineage>
        <taxon>Bacteria</taxon>
        <taxon>Pseudomonadati</taxon>
        <taxon>Pseudomonadota</taxon>
        <taxon>Alphaproteobacteria</taxon>
        <taxon>Hyphomicrobiales</taxon>
        <taxon>Hyphomicrobiaceae</taxon>
        <taxon>Rhodomicrobium</taxon>
    </lineage>
</organism>
<keyword evidence="2 4" id="KW-0378">Hydrolase</keyword>
<proteinExistence type="inferred from homology"/>
<evidence type="ECO:0000256" key="2">
    <source>
        <dbReference type="ARBA" id="ARBA00022801"/>
    </source>
</evidence>
<sequence length="164" mass="18393">MRGVCNPGGRMTEAPRQGTNWPDLSGRVGEAGHVLPVRVYFEDTDFSGSCYHATYLRWCERGRSDFLRLLGVHHNKLADGSLTGEPSVFAVRRLKAEFLRAARIDEELEVHTDYGTFTKATITLTQHILRGGERVFELEVQCVLLSLSGRVLRLPPALVARLTR</sequence>
<accession>A0A8I1GBT3</accession>
<comment type="caution">
    <text evidence="4">The sequence shown here is derived from an EMBL/GenBank/DDBJ whole genome shotgun (WGS) entry which is preliminary data.</text>
</comment>
<dbReference type="PANTHER" id="PTHR31793:SF37">
    <property type="entry name" value="ACYL-COA THIOESTER HYDROLASE YBGC"/>
    <property type="match status" value="1"/>
</dbReference>
<evidence type="ECO:0000256" key="1">
    <source>
        <dbReference type="ARBA" id="ARBA00005953"/>
    </source>
</evidence>
<dbReference type="EC" id="3.1.2.-" evidence="4"/>
<dbReference type="CDD" id="cd00586">
    <property type="entry name" value="4HBT"/>
    <property type="match status" value="1"/>
</dbReference>
<gene>
    <name evidence="4" type="ORF">JDN41_11595</name>
</gene>
<evidence type="ECO:0000256" key="3">
    <source>
        <dbReference type="SAM" id="MobiDB-lite"/>
    </source>
</evidence>
<dbReference type="NCBIfam" id="TIGR00051">
    <property type="entry name" value="YbgC/FadM family acyl-CoA thioesterase"/>
    <property type="match status" value="1"/>
</dbReference>
<comment type="similarity">
    <text evidence="1">Belongs to the 4-hydroxybenzoyl-CoA thioesterase family.</text>
</comment>
<protein>
    <submittedName>
        <fullName evidence="4">YbgC/FadM family acyl-CoA thioesterase</fullName>
        <ecNumber evidence="4">3.1.2.-</ecNumber>
    </submittedName>
</protein>
<dbReference type="AlphaFoldDB" id="A0A8I1GBT3"/>
<evidence type="ECO:0000313" key="4">
    <source>
        <dbReference type="EMBL" id="MBJ7544187.1"/>
    </source>
</evidence>
<dbReference type="EMBL" id="JAEMUK010000078">
    <property type="protein sequence ID" value="MBJ7544187.1"/>
    <property type="molecule type" value="Genomic_DNA"/>
</dbReference>